<protein>
    <recommendedName>
        <fullName evidence="1">N-acetyltransferase domain-containing protein</fullName>
    </recommendedName>
</protein>
<accession>A0A0F9BSP7</accession>
<dbReference type="InterPro" id="IPR000182">
    <property type="entry name" value="GNAT_dom"/>
</dbReference>
<dbReference type="GO" id="GO:0016747">
    <property type="term" value="F:acyltransferase activity, transferring groups other than amino-acyl groups"/>
    <property type="evidence" value="ECO:0007669"/>
    <property type="project" value="InterPro"/>
</dbReference>
<feature type="domain" description="N-acetyltransferase" evidence="1">
    <location>
        <begin position="69"/>
        <end position="122"/>
    </location>
</feature>
<name>A0A0F9BSP7_9ZZZZ</name>
<gene>
    <name evidence="2" type="ORF">LCGC14_2409830</name>
</gene>
<dbReference type="AlphaFoldDB" id="A0A0F9BSP7"/>
<sequence>MCCDQRVSDILGKGFDLSKMKEIQPLIDFVQGYKKYPINAWIKVPAFKLRLYTRRTKRLLGKKLMETLDLASFEISEKYRGKGLFTRFIELVESYAAELGLVVFVECVHNERLRTFLERRGYMLVQDQSYWINISDNK</sequence>
<evidence type="ECO:0000313" key="2">
    <source>
        <dbReference type="EMBL" id="KKL24989.1"/>
    </source>
</evidence>
<proteinExistence type="predicted"/>
<reference evidence="2" key="1">
    <citation type="journal article" date="2015" name="Nature">
        <title>Complex archaea that bridge the gap between prokaryotes and eukaryotes.</title>
        <authorList>
            <person name="Spang A."/>
            <person name="Saw J.H."/>
            <person name="Jorgensen S.L."/>
            <person name="Zaremba-Niedzwiedzka K."/>
            <person name="Martijn J."/>
            <person name="Lind A.E."/>
            <person name="van Eijk R."/>
            <person name="Schleper C."/>
            <person name="Guy L."/>
            <person name="Ettema T.J."/>
        </authorList>
    </citation>
    <scope>NUCLEOTIDE SEQUENCE</scope>
</reference>
<dbReference type="Gene3D" id="3.40.630.30">
    <property type="match status" value="1"/>
</dbReference>
<dbReference type="SUPFAM" id="SSF55729">
    <property type="entry name" value="Acyl-CoA N-acyltransferases (Nat)"/>
    <property type="match status" value="1"/>
</dbReference>
<evidence type="ECO:0000259" key="1">
    <source>
        <dbReference type="Pfam" id="PF00583"/>
    </source>
</evidence>
<dbReference type="InterPro" id="IPR016181">
    <property type="entry name" value="Acyl_CoA_acyltransferase"/>
</dbReference>
<comment type="caution">
    <text evidence="2">The sequence shown here is derived from an EMBL/GenBank/DDBJ whole genome shotgun (WGS) entry which is preliminary data.</text>
</comment>
<organism evidence="2">
    <name type="scientific">marine sediment metagenome</name>
    <dbReference type="NCBI Taxonomy" id="412755"/>
    <lineage>
        <taxon>unclassified sequences</taxon>
        <taxon>metagenomes</taxon>
        <taxon>ecological metagenomes</taxon>
    </lineage>
</organism>
<dbReference type="EMBL" id="LAZR01036384">
    <property type="protein sequence ID" value="KKL24989.1"/>
    <property type="molecule type" value="Genomic_DNA"/>
</dbReference>
<dbReference type="Pfam" id="PF00583">
    <property type="entry name" value="Acetyltransf_1"/>
    <property type="match status" value="1"/>
</dbReference>